<dbReference type="Proteomes" id="UP001500973">
    <property type="component" value="Unassembled WGS sequence"/>
</dbReference>
<dbReference type="RefSeq" id="WP_344008879.1">
    <property type="nucleotide sequence ID" value="NZ_BAAAIZ010000001.1"/>
</dbReference>
<evidence type="ECO:0000256" key="1">
    <source>
        <dbReference type="SAM" id="SignalP"/>
    </source>
</evidence>
<proteinExistence type="predicted"/>
<comment type="caution">
    <text evidence="2">The sequence shown here is derived from an EMBL/GenBank/DDBJ whole genome shotgun (WGS) entry which is preliminary data.</text>
</comment>
<protein>
    <submittedName>
        <fullName evidence="2">Uncharacterized protein</fullName>
    </submittedName>
</protein>
<gene>
    <name evidence="2" type="ORF">GCM10009601_00200</name>
</gene>
<keyword evidence="1" id="KW-0732">Signal</keyword>
<dbReference type="EMBL" id="BAAAIZ010000001">
    <property type="protein sequence ID" value="GAA1413756.1"/>
    <property type="molecule type" value="Genomic_DNA"/>
</dbReference>
<keyword evidence="3" id="KW-1185">Reference proteome</keyword>
<accession>A0ABN1YM47</accession>
<evidence type="ECO:0000313" key="2">
    <source>
        <dbReference type="EMBL" id="GAA1413756.1"/>
    </source>
</evidence>
<name>A0ABN1YM47_9ACTN</name>
<reference evidence="2 3" key="1">
    <citation type="journal article" date="2019" name="Int. J. Syst. Evol. Microbiol.">
        <title>The Global Catalogue of Microorganisms (GCM) 10K type strain sequencing project: providing services to taxonomists for standard genome sequencing and annotation.</title>
        <authorList>
            <consortium name="The Broad Institute Genomics Platform"/>
            <consortium name="The Broad Institute Genome Sequencing Center for Infectious Disease"/>
            <person name="Wu L."/>
            <person name="Ma J."/>
        </authorList>
    </citation>
    <scope>NUCLEOTIDE SEQUENCE [LARGE SCALE GENOMIC DNA]</scope>
    <source>
        <strain evidence="2 3">JCM 11756</strain>
    </source>
</reference>
<evidence type="ECO:0000313" key="3">
    <source>
        <dbReference type="Proteomes" id="UP001500973"/>
    </source>
</evidence>
<sequence>MFSTKKIAAAAGVLSGLAFIGLGAGQAAATDAPGNDKCVNDGKGNVRCVQVTEYRMKTDSLGNVLLKNKSEQSCPSSKSRVTCVSDVVVSSGKS</sequence>
<organism evidence="2 3">
    <name type="scientific">Streptomyces thermospinosisporus</name>
    <dbReference type="NCBI Taxonomy" id="161482"/>
    <lineage>
        <taxon>Bacteria</taxon>
        <taxon>Bacillati</taxon>
        <taxon>Actinomycetota</taxon>
        <taxon>Actinomycetes</taxon>
        <taxon>Kitasatosporales</taxon>
        <taxon>Streptomycetaceae</taxon>
        <taxon>Streptomyces</taxon>
    </lineage>
</organism>
<feature type="signal peptide" evidence="1">
    <location>
        <begin position="1"/>
        <end position="29"/>
    </location>
</feature>
<feature type="chain" id="PRO_5046180207" evidence="1">
    <location>
        <begin position="30"/>
        <end position="94"/>
    </location>
</feature>